<dbReference type="EMBL" id="CPYD01000023">
    <property type="protein sequence ID" value="CNF27696.1"/>
    <property type="molecule type" value="Genomic_DNA"/>
</dbReference>
<organism evidence="1 2">
    <name type="scientific">Yersinia nurmii</name>
    <dbReference type="NCBI Taxonomy" id="685706"/>
    <lineage>
        <taxon>Bacteria</taxon>
        <taxon>Pseudomonadati</taxon>
        <taxon>Pseudomonadota</taxon>
        <taxon>Gammaproteobacteria</taxon>
        <taxon>Enterobacterales</taxon>
        <taxon>Yersiniaceae</taxon>
        <taxon>Yersinia</taxon>
    </lineage>
</organism>
<reference evidence="1 2" key="1">
    <citation type="submission" date="2015-03" db="EMBL/GenBank/DDBJ databases">
        <authorList>
            <consortium name="Pathogen Informatics"/>
            <person name="Murphy D."/>
        </authorList>
    </citation>
    <scope>NUCLEOTIDE SEQUENCE [LARGE SCALE GENOMIC DNA]</scope>
    <source>
        <strain evidence="2">type strain: CIP110231</strain>
    </source>
</reference>
<name>A0ABP1YK89_9GAMM</name>
<gene>
    <name evidence="1" type="ORF">ERS137967_03715</name>
</gene>
<comment type="caution">
    <text evidence="1">The sequence shown here is derived from an EMBL/GenBank/DDBJ whole genome shotgun (WGS) entry which is preliminary data.</text>
</comment>
<accession>A0ABP1YK89</accession>
<evidence type="ECO:0000313" key="2">
    <source>
        <dbReference type="Proteomes" id="UP000040578"/>
    </source>
</evidence>
<evidence type="ECO:0008006" key="3">
    <source>
        <dbReference type="Google" id="ProtNLM"/>
    </source>
</evidence>
<proteinExistence type="predicted"/>
<sequence length="63" mass="7306">MWNKIEKGAKQPPYCVDVQIYCFTDDAQYVAYRLPDNNFMCDGSDAIITNATHWKHLQARPVN</sequence>
<protein>
    <recommendedName>
        <fullName evidence="3">DUF551 domain-containing protein</fullName>
    </recommendedName>
</protein>
<dbReference type="Proteomes" id="UP000040578">
    <property type="component" value="Unassembled WGS sequence"/>
</dbReference>
<keyword evidence="2" id="KW-1185">Reference proteome</keyword>
<evidence type="ECO:0000313" key="1">
    <source>
        <dbReference type="EMBL" id="CNF27696.1"/>
    </source>
</evidence>